<feature type="domain" description="NUP210 Ig-like" evidence="11">
    <location>
        <begin position="1471"/>
        <end position="1531"/>
    </location>
</feature>
<dbReference type="InterPro" id="IPR055098">
    <property type="entry name" value="Ig_NUP210_3rd"/>
</dbReference>
<dbReference type="InterPro" id="IPR055094">
    <property type="entry name" value="NUP210_Ig15"/>
</dbReference>
<feature type="domain" description="NUP210 Ig-like" evidence="3">
    <location>
        <begin position="1352"/>
        <end position="1460"/>
    </location>
</feature>
<evidence type="ECO:0000259" key="3">
    <source>
        <dbReference type="Pfam" id="PF22959"/>
    </source>
</evidence>
<dbReference type="InterPro" id="IPR056897">
    <property type="entry name" value="Ig_NUP210_4th"/>
</dbReference>
<evidence type="ECO:0000259" key="11">
    <source>
        <dbReference type="Pfam" id="PF25354"/>
    </source>
</evidence>
<reference evidence="13" key="1">
    <citation type="submission" date="2020-11" db="EMBL/GenBank/DDBJ databases">
        <authorList>
            <person name="Tran Van P."/>
        </authorList>
    </citation>
    <scope>NUCLEOTIDE SEQUENCE</scope>
</reference>
<evidence type="ECO:0008006" key="15">
    <source>
        <dbReference type="Google" id="ProtNLM"/>
    </source>
</evidence>
<dbReference type="Pfam" id="PF22963">
    <property type="entry name" value="Ig_NUP210_3rd"/>
    <property type="match status" value="1"/>
</dbReference>
<feature type="domain" description="NUP210 Ig-like" evidence="9">
    <location>
        <begin position="513"/>
        <end position="597"/>
    </location>
</feature>
<evidence type="ECO:0000256" key="2">
    <source>
        <dbReference type="SAM" id="Phobius"/>
    </source>
</evidence>
<dbReference type="Proteomes" id="UP000678499">
    <property type="component" value="Unassembled WGS sequence"/>
</dbReference>
<dbReference type="InterPro" id="IPR057586">
    <property type="entry name" value="Ig_NUP210_16th"/>
</dbReference>
<dbReference type="InterPro" id="IPR055096">
    <property type="entry name" value="Ig_NUP210_1st"/>
</dbReference>
<dbReference type="Pfam" id="PF26182">
    <property type="entry name" value="Ig_NUP210_5th"/>
    <property type="match status" value="1"/>
</dbReference>
<dbReference type="Pfam" id="PF24902">
    <property type="entry name" value="Ig_NUP210_9th"/>
    <property type="match status" value="1"/>
</dbReference>
<dbReference type="InterPro" id="IPR058779">
    <property type="entry name" value="Ig_NUP210_13th"/>
</dbReference>
<dbReference type="InterPro" id="IPR055099">
    <property type="entry name" value="Ig_NUP210_7th"/>
</dbReference>
<dbReference type="EMBL" id="CAJPEX010000458">
    <property type="protein sequence ID" value="CAG0915814.1"/>
    <property type="molecule type" value="Genomic_DNA"/>
</dbReference>
<keyword evidence="14" id="KW-1185">Reference proteome</keyword>
<evidence type="ECO:0000259" key="10">
    <source>
        <dbReference type="Pfam" id="PF24991"/>
    </source>
</evidence>
<evidence type="ECO:0000259" key="5">
    <source>
        <dbReference type="Pfam" id="PF22963"/>
    </source>
</evidence>
<dbReference type="Pfam" id="PF22969">
    <property type="entry name" value="Ig_NUP210_2nd"/>
    <property type="match status" value="1"/>
</dbReference>
<evidence type="ECO:0000256" key="1">
    <source>
        <dbReference type="SAM" id="MobiDB-lite"/>
    </source>
</evidence>
<feature type="domain" description="NUP210 Ig-like" evidence="7">
    <location>
        <begin position="109"/>
        <end position="218"/>
    </location>
</feature>
<dbReference type="PANTHER" id="PTHR23019:SF0">
    <property type="entry name" value="NUCLEAR PORE MEMBRANE GLYCOPROTEIN 210"/>
    <property type="match status" value="1"/>
</dbReference>
<evidence type="ECO:0000313" key="14">
    <source>
        <dbReference type="Proteomes" id="UP000678499"/>
    </source>
</evidence>
<dbReference type="InterPro" id="IPR056899">
    <property type="entry name" value="Ig_NUP210_9th"/>
</dbReference>
<dbReference type="EMBL" id="OA882495">
    <property type="protein sequence ID" value="CAD7275662.1"/>
    <property type="molecule type" value="Genomic_DNA"/>
</dbReference>
<evidence type="ECO:0000259" key="12">
    <source>
        <dbReference type="Pfam" id="PF26181"/>
    </source>
</evidence>
<evidence type="ECO:0000259" key="4">
    <source>
        <dbReference type="Pfam" id="PF22962"/>
    </source>
</evidence>
<feature type="domain" description="NUP210 fourth Ig-like" evidence="10">
    <location>
        <begin position="341"/>
        <end position="403"/>
    </location>
</feature>
<feature type="domain" description="NUP210 Ig-like" evidence="5">
    <location>
        <begin position="227"/>
        <end position="318"/>
    </location>
</feature>
<dbReference type="Pfam" id="PF24935">
    <property type="entry name" value="Ig_NUP210_6th"/>
    <property type="match status" value="1"/>
</dbReference>
<dbReference type="InterPro" id="IPR045197">
    <property type="entry name" value="NUP210-like"/>
</dbReference>
<dbReference type="Pfam" id="PF22959">
    <property type="entry name" value="Ig_NUP210_15th"/>
    <property type="match status" value="1"/>
</dbReference>
<dbReference type="Pfam" id="PF26181">
    <property type="entry name" value="Ig_NUP210_13th"/>
    <property type="match status" value="1"/>
</dbReference>
<evidence type="ECO:0000259" key="6">
    <source>
        <dbReference type="Pfam" id="PF22967"/>
    </source>
</evidence>
<dbReference type="OrthoDB" id="361283at2759"/>
<feature type="region of interest" description="Disordered" evidence="1">
    <location>
        <begin position="1848"/>
        <end position="1869"/>
    </location>
</feature>
<dbReference type="Pfam" id="PF25354">
    <property type="entry name" value="Ig_NUP210_16th"/>
    <property type="match status" value="1"/>
</dbReference>
<feature type="domain" description="NUP210 Ig-like" evidence="12">
    <location>
        <begin position="1147"/>
        <end position="1269"/>
    </location>
</feature>
<dbReference type="Pfam" id="PF22962">
    <property type="entry name" value="Ig_NUP210_7th"/>
    <property type="match status" value="1"/>
</dbReference>
<name>A0A7R9BKT1_9CRUS</name>
<dbReference type="InterPro" id="IPR056898">
    <property type="entry name" value="Ig_NUP210_6th"/>
</dbReference>
<proteinExistence type="predicted"/>
<dbReference type="InterPro" id="IPR055097">
    <property type="entry name" value="Ig_NUP210_2nd"/>
</dbReference>
<gene>
    <name evidence="13" type="ORF">NMOB1V02_LOCUS3451</name>
</gene>
<sequence>MVVFVLLPLACRAGKLSISRILLPVDTGTPSSMELHVIEGGCYKWTSSRPDLIEVRSEQTGCSTKAFVVGVSKKASPATVTIEAKDPETGLTLLCQAVVLDIASIHVKTVARELYLDDNPVAFEITALDHQGNQFSSINALSFEWSVEADHSADSSPYGRVLRFLTYAESPYEAPDANIQEMEKHGSRGHVVLVEALHVGSAVLKAKLADSVFKNVEPVSVKISVIANLVLSPSIFYLVPQSRVQLKLSQIKRGQFNVLPLPSAQYHFQSSNMSVCVLDEDLGIVTAQKLGSSEIVLKNMKYPETMHPTMSVLHVVLPAYISIVAVPKSYPESGSFAFVAGEIYEIIIEVYSMNDQLIYPSEGLQVDVDFPHHFRVLSRTSNGTYSVIQANALGASEIVATLNTKNLVANGNYEEVTGTAKYEVFSRVQIKPKKVMLPHDSSSGNVYQIAFAATGGDGQYNWIARNGSRLAVSERGIAKISSSASDGVVEVTMLRNSNNKDSAEIRLGPAVAMEILGGPREAVIGSKLQLSVALYPTKITSSAITFTQCQFFPLDVTTSDPEHFTSGEPRSSESSVGSACSLIDIEGSVVGFPTVSIAGRTVENALLKSSTVVGFFEKLRLKDHQEIVLAIASKFNLKFVGGPHPWVANPGYHYAKATSGNESLLAVKKSATDIGMGDYSVELACLDLGETTITLVVGNLPSKSLPSPVEDSVTVKIFCEVPKSVELSIDQNQANVARGLCPVMASSGKVSPPTVPAFCSETTNFIARVLDSQGRQFTSVSSLGIHWTASSNSKQLKLGTESGTLGEEKMVGVLKNSLIPGGSPGQVTVQIIIESYRSDSSVGKVHWREYAPMTAALALNLVERVSLMPSKVSIFNHPMNVANIGIRGGSGVFNVTSQCSDLVAKLNQQLRVIDLTPVRDGACEVKIVDLCLPAESSAVVSVSGVGRIELQSVSKVEVGNSVLASATIYDKRGFLIEGESLSFLKLKPLLSGNFLRVEISPLEKHSSEFLLKIDGLAIGQATLALEAGNLKSNSVNINVFPALKLVPRNITLVPGSILQVEATGGPSPAGALQFSIKDVHREKNDRSNLPVATVTDSGIVKAHRLGIALLRAESHGMETTSTRSASSSDDRLTVYSFHEIYVHVVNLTGIFLHVPVETLELGSEMPALVIGHRDFSKLTPMVFGASNPELRVEWSVVPSAAAVVLSGPLSNANIRDVGDVNRFAVRVHAVAPGEVQLRVTVKSLVASNDRHSNQIYMNRVLQEVVKITVVDHLLSHPPSSPGAAIFITPNTRLVLQSNKIANEKVQFFPKDSLDAAALTSDGVLTTGSQSLETLALLKDSTHRAVALLISIKPYHYLMASASRRLRVDSIGDVHSIPVGHQVNLQISFRDELGRQFHAVTASVRHQLSRYDVARVLWATTKEDNKTDPNVLLVECLKRGEAVLHVWDANDPKMEDFARISCDSFIAPIEITATVGDAVCFDSPLLFSGRPGSWTSSSDRILFVSRKDGVGVAKEPGKVVIYYGGVDGEAKTHVTLDVLPPSEIKLVQDPQIRGLSLAVNAVVEIPIQVTPSGLVSEKSLRTKFCTDDKVAPSVPHVPFTCHGKFDRSFSSTSLKLDSFFGVKARLNPIVGGVECIVSRREGLGIVESEELARLNPVILVWATLDGRNELVSNEVELPLYPAFTVNAGLSISSGDTTAILNITATERVFASIVVTPSNENYLDVRPVTKDPFGAFWLIPVHVTSAYWKKVGLEQTPLSISLTSPLTGQRLIVPVEIVLVGSDAEAIRKCAIRDTGSWLESGFNSLLVSNVLFVGEAVLVVVLIFVAYQFLVVGRWGAAPMSAAQTSFVSPSWSPGRGGGGGGSSPSQVMQSPVAGSASYYAGTPLFGSARKRNLYPVASPSGGF</sequence>
<dbReference type="PANTHER" id="PTHR23019">
    <property type="entry name" value="NUCLEAR PORE MEMBRANE GLYCOPROTEIN GP210-RELATED"/>
    <property type="match status" value="1"/>
</dbReference>
<evidence type="ECO:0000259" key="9">
    <source>
        <dbReference type="Pfam" id="PF24935"/>
    </source>
</evidence>
<dbReference type="Pfam" id="PF22967">
    <property type="entry name" value="Ig_NUP210_1st"/>
    <property type="match status" value="1"/>
</dbReference>
<organism evidence="13">
    <name type="scientific">Notodromas monacha</name>
    <dbReference type="NCBI Taxonomy" id="399045"/>
    <lineage>
        <taxon>Eukaryota</taxon>
        <taxon>Metazoa</taxon>
        <taxon>Ecdysozoa</taxon>
        <taxon>Arthropoda</taxon>
        <taxon>Crustacea</taxon>
        <taxon>Oligostraca</taxon>
        <taxon>Ostracoda</taxon>
        <taxon>Podocopa</taxon>
        <taxon>Podocopida</taxon>
        <taxon>Cypridocopina</taxon>
        <taxon>Cypridoidea</taxon>
        <taxon>Cyprididae</taxon>
        <taxon>Notodromas</taxon>
    </lineage>
</organism>
<keyword evidence="2" id="KW-0472">Membrane</keyword>
<evidence type="ECO:0000259" key="7">
    <source>
        <dbReference type="Pfam" id="PF22969"/>
    </source>
</evidence>
<feature type="domain" description="NUP210 Ig-like" evidence="8">
    <location>
        <begin position="868"/>
        <end position="942"/>
    </location>
</feature>
<evidence type="ECO:0000259" key="8">
    <source>
        <dbReference type="Pfam" id="PF24902"/>
    </source>
</evidence>
<evidence type="ECO:0000313" key="13">
    <source>
        <dbReference type="EMBL" id="CAD7275662.1"/>
    </source>
</evidence>
<accession>A0A7R9BKT1</accession>
<protein>
    <recommendedName>
        <fullName evidence="15">Nuclear pore membrane glycoprotein 210</fullName>
    </recommendedName>
</protein>
<keyword evidence="2" id="KW-1133">Transmembrane helix</keyword>
<feature type="domain" description="NUP210 Ig-like" evidence="6">
    <location>
        <begin position="15"/>
        <end position="99"/>
    </location>
</feature>
<keyword evidence="2" id="KW-0812">Transmembrane</keyword>
<dbReference type="Pfam" id="PF24991">
    <property type="entry name" value="Ig_NUP210_4th"/>
    <property type="match status" value="1"/>
</dbReference>
<feature type="domain" description="NUP210 Ig-like" evidence="4">
    <location>
        <begin position="620"/>
        <end position="720"/>
    </location>
</feature>
<feature type="transmembrane region" description="Helical" evidence="2">
    <location>
        <begin position="1809"/>
        <end position="1831"/>
    </location>
</feature>
<dbReference type="GO" id="GO:0005643">
    <property type="term" value="C:nuclear pore"/>
    <property type="evidence" value="ECO:0007669"/>
    <property type="project" value="TreeGrafter"/>
</dbReference>